<sequence>MNRLKYLIVGFLALLVAGCGQTVVETLNVPQGPGQNGPGQGKTAVILPFADYTFADNLASAHRRNLHITESLTDRLVANGFRLPVQEDVFRYMVDQNLISLVAYEESHSTSLNNELAGEWSLVMKEKIRGYILQQQVARDNKAVSSPGTHGLTTNNIRKIGRQFQADYIIRGRVLEFKTRQEATWEPWKKGVLPFVLGGSSRIAYGFAASDQYDRWEQMTAGATWGGLIGYETEWPYDPDSGRTYFGASNSTTNSIFWAAAGAVFGDQAFNSGRVDQAVVQMRIWVQEAATGNIVWTNRVRVQVSPESFFSDNQYDALFDSAIEKAVTSLVDDFVTYGL</sequence>
<proteinExistence type="predicted"/>
<dbReference type="Proteomes" id="UP000830055">
    <property type="component" value="Chromosome"/>
</dbReference>
<reference evidence="2 3" key="1">
    <citation type="submission" date="2022-01" db="EMBL/GenBank/DDBJ databases">
        <title>Desulfofustis limnae sp. nov., a novel mesophilic sulfate-reducing bacterium isolated from marsh soil.</title>
        <authorList>
            <person name="Watanabe M."/>
            <person name="Takahashi A."/>
            <person name="Kojima H."/>
            <person name="Fukui M."/>
        </authorList>
    </citation>
    <scope>NUCLEOTIDE SEQUENCE [LARGE SCALE GENOMIC DNA]</scope>
    <source>
        <strain evidence="2 3">PPLL</strain>
    </source>
</reference>
<protein>
    <recommendedName>
        <fullName evidence="4">Lipoprotein</fullName>
    </recommendedName>
</protein>
<evidence type="ECO:0000256" key="1">
    <source>
        <dbReference type="SAM" id="SignalP"/>
    </source>
</evidence>
<keyword evidence="3" id="KW-1185">Reference proteome</keyword>
<dbReference type="PROSITE" id="PS51257">
    <property type="entry name" value="PROKAR_LIPOPROTEIN"/>
    <property type="match status" value="1"/>
</dbReference>
<gene>
    <name evidence="2" type="ORF">DPPLL_29420</name>
</gene>
<evidence type="ECO:0000313" key="2">
    <source>
        <dbReference type="EMBL" id="BDD88577.1"/>
    </source>
</evidence>
<accession>A0ABN6MAT0</accession>
<dbReference type="EMBL" id="AP025516">
    <property type="protein sequence ID" value="BDD88577.1"/>
    <property type="molecule type" value="Genomic_DNA"/>
</dbReference>
<dbReference type="RefSeq" id="WP_284151926.1">
    <property type="nucleotide sequence ID" value="NZ_AP025516.1"/>
</dbReference>
<evidence type="ECO:0008006" key="4">
    <source>
        <dbReference type="Google" id="ProtNLM"/>
    </source>
</evidence>
<evidence type="ECO:0000313" key="3">
    <source>
        <dbReference type="Proteomes" id="UP000830055"/>
    </source>
</evidence>
<feature type="chain" id="PRO_5047360204" description="Lipoprotein" evidence="1">
    <location>
        <begin position="23"/>
        <end position="339"/>
    </location>
</feature>
<feature type="signal peptide" evidence="1">
    <location>
        <begin position="1"/>
        <end position="22"/>
    </location>
</feature>
<name>A0ABN6MAT0_9BACT</name>
<organism evidence="2 3">
    <name type="scientific">Desulfofustis limnaeus</name>
    <dbReference type="NCBI Taxonomy" id="2740163"/>
    <lineage>
        <taxon>Bacteria</taxon>
        <taxon>Pseudomonadati</taxon>
        <taxon>Thermodesulfobacteriota</taxon>
        <taxon>Desulfobulbia</taxon>
        <taxon>Desulfobulbales</taxon>
        <taxon>Desulfocapsaceae</taxon>
        <taxon>Desulfofustis</taxon>
    </lineage>
</organism>
<keyword evidence="1" id="KW-0732">Signal</keyword>